<sequence length="135" mass="13452">MPCAVQPPSRRPAGRGFVLLVLAVLAGVLAMHGLGPASALVEGATAGSGHGVVMTHERTVETTGHCAYANSGSGHVHHADAMCVAAGVGSPYVPPPLASVPGVPRALQVLYPGASGSPEGGRAPPDLAELQLLRI</sequence>
<proteinExistence type="predicted"/>
<organism evidence="1 2">
    <name type="scientific">[Kitasatospora] papulosa</name>
    <dbReference type="NCBI Taxonomy" id="1464011"/>
    <lineage>
        <taxon>Bacteria</taxon>
        <taxon>Bacillati</taxon>
        <taxon>Actinomycetota</taxon>
        <taxon>Actinomycetes</taxon>
        <taxon>Kitasatosporales</taxon>
        <taxon>Streptomycetaceae</taxon>
        <taxon>Streptomyces</taxon>
    </lineage>
</organism>
<dbReference type="EMBL" id="CP108135">
    <property type="protein sequence ID" value="WTP63985.1"/>
    <property type="molecule type" value="Genomic_DNA"/>
</dbReference>
<keyword evidence="2" id="KW-1185">Reference proteome</keyword>
<dbReference type="RefSeq" id="WP_334546331.1">
    <property type="nucleotide sequence ID" value="NZ_CP108135.1"/>
</dbReference>
<gene>
    <name evidence="1" type="ORF">OG560_00505</name>
</gene>
<evidence type="ECO:0000313" key="2">
    <source>
        <dbReference type="Proteomes" id="UP001622496"/>
    </source>
</evidence>
<dbReference type="Proteomes" id="UP001622496">
    <property type="component" value="Chromosome"/>
</dbReference>
<reference evidence="1 2" key="1">
    <citation type="submission" date="2022-10" db="EMBL/GenBank/DDBJ databases">
        <title>The complete genomes of actinobacterial strains from the NBC collection.</title>
        <authorList>
            <person name="Joergensen T.S."/>
            <person name="Alvarez Arevalo M."/>
            <person name="Sterndorff E.B."/>
            <person name="Faurdal D."/>
            <person name="Vuksanovic O."/>
            <person name="Mourched A.-S."/>
            <person name="Charusanti P."/>
            <person name="Shaw S."/>
            <person name="Blin K."/>
            <person name="Weber T."/>
        </authorList>
    </citation>
    <scope>NUCLEOTIDE SEQUENCE [LARGE SCALE GENOMIC DNA]</scope>
    <source>
        <strain evidence="1 2">NBC_00185</strain>
    </source>
</reference>
<dbReference type="InterPro" id="IPR046151">
    <property type="entry name" value="DUF6153"/>
</dbReference>
<accession>A0ABZ1JUV7</accession>
<name>A0ABZ1JUV7_9ACTN</name>
<evidence type="ECO:0000313" key="1">
    <source>
        <dbReference type="EMBL" id="WTP63985.1"/>
    </source>
</evidence>
<protein>
    <submittedName>
        <fullName evidence="1">DUF6153 family protein</fullName>
    </submittedName>
</protein>
<dbReference type="Pfam" id="PF19650">
    <property type="entry name" value="DUF6153"/>
    <property type="match status" value="1"/>
</dbReference>